<keyword evidence="1" id="KW-0812">Transmembrane</keyword>
<feature type="transmembrane region" description="Helical" evidence="1">
    <location>
        <begin position="12"/>
        <end position="33"/>
    </location>
</feature>
<sequence length="150" mass="16689">MMLKEKIRSPQFLLVVASMVLYILCLFFTPFYVANKEADVYSNSLFMVLLGWMAILGGGLIPTIIWLANPLFLFGGFLILNKEKVGVILVGLSVILGLYFTTLDSIIDGESGATTEITKLGAGFYLWISSFIAMFFAGVCMFRNKNLNKF</sequence>
<gene>
    <name evidence="2" type="ORF">HY04_01395</name>
    <name evidence="3" type="ORF">NCTC13489_00347</name>
</gene>
<proteinExistence type="predicted"/>
<evidence type="ECO:0000313" key="2">
    <source>
        <dbReference type="EMBL" id="KEY19906.1"/>
    </source>
</evidence>
<accession>A0A3S5EUG0</accession>
<feature type="transmembrane region" description="Helical" evidence="1">
    <location>
        <begin position="122"/>
        <end position="142"/>
    </location>
</feature>
<keyword evidence="3" id="KW-0808">Transferase</keyword>
<dbReference type="OrthoDB" id="1363399at2"/>
<dbReference type="EMBL" id="LR134441">
    <property type="protein sequence ID" value="VEH96141.1"/>
    <property type="molecule type" value="Genomic_DNA"/>
</dbReference>
<evidence type="ECO:0000256" key="1">
    <source>
        <dbReference type="SAM" id="Phobius"/>
    </source>
</evidence>
<feature type="transmembrane region" description="Helical" evidence="1">
    <location>
        <begin position="85"/>
        <end position="102"/>
    </location>
</feature>
<keyword evidence="3" id="KW-0489">Methyltransferase</keyword>
<dbReference type="Proteomes" id="UP000028349">
    <property type="component" value="Unassembled WGS sequence"/>
</dbReference>
<dbReference type="STRING" id="266748.HY04_01395"/>
<evidence type="ECO:0000313" key="3">
    <source>
        <dbReference type="EMBL" id="VEH96141.1"/>
    </source>
</evidence>
<keyword evidence="1" id="KW-1133">Transmembrane helix</keyword>
<organism evidence="3 5">
    <name type="scientific">Kaistella antarctica</name>
    <dbReference type="NCBI Taxonomy" id="266748"/>
    <lineage>
        <taxon>Bacteria</taxon>
        <taxon>Pseudomonadati</taxon>
        <taxon>Bacteroidota</taxon>
        <taxon>Flavobacteriia</taxon>
        <taxon>Flavobacteriales</taxon>
        <taxon>Weeksellaceae</taxon>
        <taxon>Chryseobacterium group</taxon>
        <taxon>Kaistella</taxon>
    </lineage>
</organism>
<dbReference type="KEGG" id="cant:NCTC13489_00347"/>
<reference evidence="3 5" key="2">
    <citation type="submission" date="2018-12" db="EMBL/GenBank/DDBJ databases">
        <authorList>
            <consortium name="Pathogen Informatics"/>
        </authorList>
    </citation>
    <scope>NUCLEOTIDE SEQUENCE [LARGE SCALE GENOMIC DNA]</scope>
    <source>
        <strain evidence="3 5">NCTC13489</strain>
    </source>
</reference>
<evidence type="ECO:0000313" key="4">
    <source>
        <dbReference type="Proteomes" id="UP000028349"/>
    </source>
</evidence>
<dbReference type="Proteomes" id="UP000270036">
    <property type="component" value="Chromosome"/>
</dbReference>
<dbReference type="EMBL" id="JPEP01000001">
    <property type="protein sequence ID" value="KEY19906.1"/>
    <property type="molecule type" value="Genomic_DNA"/>
</dbReference>
<name>A0A3S5EUG0_9FLAO</name>
<dbReference type="RefSeq" id="WP_034716398.1">
    <property type="nucleotide sequence ID" value="NZ_FOIX01000002.1"/>
</dbReference>
<keyword evidence="1" id="KW-0472">Membrane</keyword>
<keyword evidence="4" id="KW-1185">Reference proteome</keyword>
<reference evidence="2 4" key="1">
    <citation type="submission" date="2014-07" db="EMBL/GenBank/DDBJ databases">
        <authorList>
            <person name="Pisani N.G."/>
            <person name="Newman J.D."/>
        </authorList>
    </citation>
    <scope>NUCLEOTIDE SEQUENCE [LARGE SCALE GENOMIC DNA]</scope>
    <source>
        <strain evidence="2 4">LMG 24720</strain>
    </source>
</reference>
<dbReference type="GO" id="GO:0008168">
    <property type="term" value="F:methyltransferase activity"/>
    <property type="evidence" value="ECO:0007669"/>
    <property type="project" value="UniProtKB-KW"/>
</dbReference>
<dbReference type="GO" id="GO:0032259">
    <property type="term" value="P:methylation"/>
    <property type="evidence" value="ECO:0007669"/>
    <property type="project" value="UniProtKB-KW"/>
</dbReference>
<evidence type="ECO:0000313" key="5">
    <source>
        <dbReference type="Proteomes" id="UP000270036"/>
    </source>
</evidence>
<feature type="transmembrane region" description="Helical" evidence="1">
    <location>
        <begin position="45"/>
        <end position="73"/>
    </location>
</feature>
<dbReference type="AlphaFoldDB" id="A0A3S5EUG0"/>
<protein>
    <submittedName>
        <fullName evidence="3">Uncharacterized domain/N5-glutamine S-adenosyl-L -methionine-dependent methyltransferase fusion protein</fullName>
    </submittedName>
</protein>